<evidence type="ECO:0000259" key="23">
    <source>
        <dbReference type="Pfam" id="PF03104"/>
    </source>
</evidence>
<dbReference type="SUPFAM" id="SSF56672">
    <property type="entry name" value="DNA/RNA polymerases"/>
    <property type="match status" value="1"/>
</dbReference>
<comment type="subcellular location">
    <subcellularLocation>
        <location evidence="2 20">Nucleus</location>
    </subcellularLocation>
</comment>
<dbReference type="InterPro" id="IPR043502">
    <property type="entry name" value="DNA/RNA_pol_sf"/>
</dbReference>
<evidence type="ECO:0000313" key="28">
    <source>
        <dbReference type="Proteomes" id="UP000001072"/>
    </source>
</evidence>
<comment type="subunit">
    <text evidence="19">Forms DNA polymerase zeta with REV7.</text>
</comment>
<sequence>MIVQDSINQSKPLIRFRLTQLDAVSLSPDDCSSHALRTSPFLPAGRQLNKVPVIRIFGATPAGQRVLAHVHGAMSYFYVQYDGPIDPDTVHRFIRRLGHALNYATAASLGQVNSNKSADRSRHQYVAYIALCKGVPFYGFHVGYRYFLKIYCLQARFKKRMADLLRSGKVIDPSSHSPYQTSNNQRGSSARAGFKVFEEHIPFHLQFMLDHNLYGCGMIELSECSFRLPLPDDLPQSPNSNVAGLFSAGNVPTDLLGPRSLTKTSHCTLEIDCHVSAIMNRHIVQERALHDDFHELLGNPAFGDEKLVHSVKELWEDERRRRQARGMTGPHEVSESGPSSQRIFGKGEQPEWAMEPDYRQQIKALVDQELRKRGESRFESFVKPQSYLSNMIPTTFQAVEAIHMSTWIRDETNENPFGVWAINGIGISRLAGEQDYKDDAPDEDNDAAMNIELKEYEDVDLPDPTEKPSHPPYPEPLINSKRHSHASIPQIDKPSFDETLLEDLTFSDFALTPSTQPNSQPQQQQQQPQQLPAHTTPISSSNDFSMDSARRARSSKRLSIVLTTPIAPKNPSKSWYQYSITPPASKELLRTLIPAKVYKDPFYSDPNDVPNRKREYGGRLYTILGSTLRYLPEFTHQLDLSFMGAGESVYGSGERKARITRWEFAIGPPRISELRQHQILEKSKRPENYLMISQIEGPTQKNEGYKYTPIKKKLENEDPESQQMDVLAVEVHAKNRADLRPDPAQDPIEVVFYCLQSSRRVERGNGRRPGTYVGMIVVKGGNHGGQKVKYALNDCLIEVVDTEIELMNLLIDKVRDWDPEVLTGFELESWSWGYVMGRGRELDFDVVHEFGRVKHESHGRFAGKDDKWGYTHGSSIRVSGRHVLSIWRIIRSELAVTQYTFENLVFHILRKRLPHYSFATLGKWWRSGSIERQRRVLLYYMDRVELDIHLMDETEIISRNAEISRVLGVDFFSAISRGSQFKVESVLFRIAKPENYLLPSPSREEVGQQNAAECIPLIMEPQSAFYKSPLIVLDFQSLYPSIMIAYNYCYSTCLGRVGTFKGTSKFGTSALDLPDGLLSLLKDHLIVSPNGLMFVKPQVRKSLLSKMLSEFLDTRVMIKESMKAVKDDKGMCKMMNARQLGLKFIANVTYGYTSASFSGRMPCVEIADAIVQTGRETLEKSMEFIHSVKEWDAKVVYGDTDSLFVYLPGRTKEDAFRIGKEMAEAVTKRNPAPVKLKFEKVYLPCVLMAKKRYVGAKYESLADAEPHFEAKGIEVIRRDGIPALQKIQETCLKKLFRTQDLSDIKAYLYRQWQRLLLGKVSIQDFTFAKEVKLGTYSENVPPPPGALIAARKMASDPRTEPAYAERVPYVIVKGAPQSRLRDRAVPPEVVLQNPILALDSEYYITRVFIPSLARIFNLIGVDIASWYASMPKFVRIFKPIKAGPTGDAKEASDVANETAQMIWLKSNIFQIASRGILLCQACCEQPDGVAYTLMARARAREKKLRDIEGACRICSNTPALESVECDSLDCGRMYERVKASTAAGVEAGTEVLETVKWLDGVSHVIPEMYPPRWTEARKHRGTDSDLGFCLVPRFQGRGIPVLQKAKSLNGDQWLELIS</sequence>
<evidence type="ECO:0000256" key="19">
    <source>
        <dbReference type="ARBA" id="ARBA00066055"/>
    </source>
</evidence>
<dbReference type="Pfam" id="PF14260">
    <property type="entry name" value="zf-C4pol"/>
    <property type="match status" value="1"/>
</dbReference>
<keyword evidence="28" id="KW-1185">Reference proteome</keyword>
<dbReference type="eggNOG" id="KOG0968">
    <property type="taxonomic scope" value="Eukaryota"/>
</dbReference>
<dbReference type="GO" id="GO:0070987">
    <property type="term" value="P:error-free translesion synthesis"/>
    <property type="evidence" value="ECO:0007669"/>
    <property type="project" value="EnsemblFungi"/>
</dbReference>
<keyword evidence="5 20" id="KW-0808">Transferase</keyword>
<evidence type="ECO:0000256" key="14">
    <source>
        <dbReference type="ARBA" id="ARBA00023014"/>
    </source>
</evidence>
<dbReference type="InterPro" id="IPR023211">
    <property type="entry name" value="DNA_pol_palm_dom_sf"/>
</dbReference>
<dbReference type="PANTHER" id="PTHR45812">
    <property type="entry name" value="DNA POLYMERASE ZETA CATALYTIC SUBUNIT"/>
    <property type="match status" value="1"/>
</dbReference>
<comment type="catalytic activity">
    <reaction evidence="18 20">
        <text>DNA(n) + a 2'-deoxyribonucleoside 5'-triphosphate = DNA(n+1) + diphosphate</text>
        <dbReference type="Rhea" id="RHEA:22508"/>
        <dbReference type="Rhea" id="RHEA-COMP:17339"/>
        <dbReference type="Rhea" id="RHEA-COMP:17340"/>
        <dbReference type="ChEBI" id="CHEBI:33019"/>
        <dbReference type="ChEBI" id="CHEBI:61560"/>
        <dbReference type="ChEBI" id="CHEBI:173112"/>
        <dbReference type="EC" id="2.7.7.7"/>
    </reaction>
</comment>
<dbReference type="PROSITE" id="PS00116">
    <property type="entry name" value="DNA_POLYMERASE_B"/>
    <property type="match status" value="1"/>
</dbReference>
<evidence type="ECO:0000256" key="8">
    <source>
        <dbReference type="ARBA" id="ARBA00022723"/>
    </source>
</evidence>
<evidence type="ECO:0000256" key="13">
    <source>
        <dbReference type="ARBA" id="ARBA00023004"/>
    </source>
</evidence>
<dbReference type="GO" id="GO:0006260">
    <property type="term" value="P:DNA replication"/>
    <property type="evidence" value="ECO:0007669"/>
    <property type="project" value="UniProtKB-KW"/>
</dbReference>
<dbReference type="FunFam" id="1.10.132.60:FF:000007">
    <property type="entry name" value="DNA polymerase"/>
    <property type="match status" value="1"/>
</dbReference>
<evidence type="ECO:0000256" key="9">
    <source>
        <dbReference type="ARBA" id="ARBA00022763"/>
    </source>
</evidence>
<dbReference type="GO" id="GO:0008270">
    <property type="term" value="F:zinc ion binding"/>
    <property type="evidence" value="ECO:0007669"/>
    <property type="project" value="UniProtKB-KW"/>
</dbReference>
<dbReference type="Gene3D" id="1.10.132.60">
    <property type="entry name" value="DNA polymerase family B, C-terminal domain"/>
    <property type="match status" value="1"/>
</dbReference>
<accession>F4R9R5</accession>
<keyword evidence="6 20" id="KW-0548">Nucleotidyltransferase</keyword>
<evidence type="ECO:0000256" key="1">
    <source>
        <dbReference type="ARBA" id="ARBA00001966"/>
    </source>
</evidence>
<dbReference type="Pfam" id="PF00136">
    <property type="entry name" value="DNA_pol_B"/>
    <property type="match status" value="1"/>
</dbReference>
<dbReference type="Pfam" id="PF03104">
    <property type="entry name" value="DNA_pol_B_exo1"/>
    <property type="match status" value="1"/>
</dbReference>
<keyword evidence="17 20" id="KW-0539">Nucleus</keyword>
<dbReference type="InterPro" id="IPR030559">
    <property type="entry name" value="PolZ_Rev3"/>
</dbReference>
<gene>
    <name evidence="27" type="ORF">MELLADRAFT_33498</name>
</gene>
<dbReference type="InterPro" id="IPR056435">
    <property type="entry name" value="DPOD/Z_N"/>
</dbReference>
<dbReference type="GO" id="GO:0005634">
    <property type="term" value="C:nucleus"/>
    <property type="evidence" value="ECO:0007669"/>
    <property type="project" value="UniProtKB-SubCell"/>
</dbReference>
<dbReference type="InterPro" id="IPR056447">
    <property type="entry name" value="REV3_N"/>
</dbReference>
<dbReference type="Gene3D" id="3.90.1600.10">
    <property type="entry name" value="Palm domain of DNA polymerase"/>
    <property type="match status" value="1"/>
</dbReference>
<evidence type="ECO:0000256" key="7">
    <source>
        <dbReference type="ARBA" id="ARBA00022705"/>
    </source>
</evidence>
<reference evidence="28" key="1">
    <citation type="journal article" date="2011" name="Proc. Natl. Acad. Sci. U.S.A.">
        <title>Obligate biotrophy features unraveled by the genomic analysis of rust fungi.</title>
        <authorList>
            <person name="Duplessis S."/>
            <person name="Cuomo C.A."/>
            <person name="Lin Y.-C."/>
            <person name="Aerts A."/>
            <person name="Tisserant E."/>
            <person name="Veneault-Fourrey C."/>
            <person name="Joly D.L."/>
            <person name="Hacquard S."/>
            <person name="Amselem J."/>
            <person name="Cantarel B.L."/>
            <person name="Chiu R."/>
            <person name="Coutinho P.M."/>
            <person name="Feau N."/>
            <person name="Field M."/>
            <person name="Frey P."/>
            <person name="Gelhaye E."/>
            <person name="Goldberg J."/>
            <person name="Grabherr M.G."/>
            <person name="Kodira C.D."/>
            <person name="Kohler A."/>
            <person name="Kuees U."/>
            <person name="Lindquist E.A."/>
            <person name="Lucas S.M."/>
            <person name="Mago R."/>
            <person name="Mauceli E."/>
            <person name="Morin E."/>
            <person name="Murat C."/>
            <person name="Pangilinan J.L."/>
            <person name="Park R."/>
            <person name="Pearson M."/>
            <person name="Quesneville H."/>
            <person name="Rouhier N."/>
            <person name="Sakthikumar S."/>
            <person name="Salamov A.A."/>
            <person name="Schmutz J."/>
            <person name="Selles B."/>
            <person name="Shapiro H."/>
            <person name="Tanguay P."/>
            <person name="Tuskan G.A."/>
            <person name="Henrissat B."/>
            <person name="Van de Peer Y."/>
            <person name="Rouze P."/>
            <person name="Ellis J.G."/>
            <person name="Dodds P.N."/>
            <person name="Schein J.E."/>
            <person name="Zhong S."/>
            <person name="Hamelin R.C."/>
            <person name="Grigoriev I.V."/>
            <person name="Szabo L.J."/>
            <person name="Martin F."/>
        </authorList>
    </citation>
    <scope>NUCLEOTIDE SEQUENCE [LARGE SCALE GENOMIC DNA]</scope>
    <source>
        <strain evidence="28">98AG31 / pathotype 3-4-7</strain>
    </source>
</reference>
<dbReference type="FunFam" id="1.10.287.690:FF:000002">
    <property type="entry name" value="DNA polymerase zeta"/>
    <property type="match status" value="1"/>
</dbReference>
<keyword evidence="7 20" id="KW-0235">DNA replication</keyword>
<feature type="domain" description="DNA-directed DNA polymerase family B exonuclease" evidence="23">
    <location>
        <begin position="715"/>
        <end position="902"/>
    </location>
</feature>
<evidence type="ECO:0000256" key="17">
    <source>
        <dbReference type="ARBA" id="ARBA00023242"/>
    </source>
</evidence>
<dbReference type="Pfam" id="PF24065">
    <property type="entry name" value="REV3_N"/>
    <property type="match status" value="1"/>
</dbReference>
<feature type="domain" description="DNA polymerase zeta catalytic subunit N-terminal" evidence="26">
    <location>
        <begin position="46"/>
        <end position="71"/>
    </location>
</feature>
<dbReference type="CDD" id="cd05778">
    <property type="entry name" value="DNA_polB_zeta_exo"/>
    <property type="match status" value="1"/>
</dbReference>
<dbReference type="SUPFAM" id="SSF53098">
    <property type="entry name" value="Ribonuclease H-like"/>
    <property type="match status" value="1"/>
</dbReference>
<feature type="compositionally biased region" description="Low complexity" evidence="21">
    <location>
        <begin position="511"/>
        <end position="532"/>
    </location>
</feature>
<dbReference type="Gene3D" id="3.30.420.10">
    <property type="entry name" value="Ribonuclease H-like superfamily/Ribonuclease H"/>
    <property type="match status" value="1"/>
</dbReference>
<dbReference type="InterPro" id="IPR012337">
    <property type="entry name" value="RNaseH-like_sf"/>
</dbReference>
<name>F4R9R5_MELLP</name>
<feature type="region of interest" description="Disordered" evidence="21">
    <location>
        <begin position="456"/>
        <end position="490"/>
    </location>
</feature>
<dbReference type="Gene3D" id="1.10.287.690">
    <property type="entry name" value="Helix hairpin bin"/>
    <property type="match status" value="1"/>
</dbReference>
<dbReference type="Proteomes" id="UP000001072">
    <property type="component" value="Unassembled WGS sequence"/>
</dbReference>
<evidence type="ECO:0000256" key="5">
    <source>
        <dbReference type="ARBA" id="ARBA00022679"/>
    </source>
</evidence>
<evidence type="ECO:0000256" key="2">
    <source>
        <dbReference type="ARBA" id="ARBA00004123"/>
    </source>
</evidence>
<dbReference type="InterPro" id="IPR006133">
    <property type="entry name" value="DNA-dir_DNA_pol_B_exonuc"/>
</dbReference>
<dbReference type="GO" id="GO:0000166">
    <property type="term" value="F:nucleotide binding"/>
    <property type="evidence" value="ECO:0007669"/>
    <property type="project" value="InterPro"/>
</dbReference>
<dbReference type="KEGG" id="mlr:MELLADRAFT_33498"/>
<dbReference type="InterPro" id="IPR025687">
    <property type="entry name" value="Znf-C4pol"/>
</dbReference>
<dbReference type="GO" id="GO:0000724">
    <property type="term" value="P:double-strand break repair via homologous recombination"/>
    <property type="evidence" value="ECO:0007669"/>
    <property type="project" value="TreeGrafter"/>
</dbReference>
<dbReference type="STRING" id="747676.F4R9R5"/>
<evidence type="ECO:0000259" key="22">
    <source>
        <dbReference type="Pfam" id="PF00136"/>
    </source>
</evidence>
<feature type="region of interest" description="Disordered" evidence="21">
    <location>
        <begin position="320"/>
        <end position="345"/>
    </location>
</feature>
<evidence type="ECO:0000313" key="27">
    <source>
        <dbReference type="EMBL" id="EGG11103.1"/>
    </source>
</evidence>
<dbReference type="HOGENOM" id="CLU_000203_3_1_1"/>
<dbReference type="InterPro" id="IPR006134">
    <property type="entry name" value="DNA-dir_DNA_pol_B_multi_dom"/>
</dbReference>
<dbReference type="InterPro" id="IPR036397">
    <property type="entry name" value="RNaseH_sf"/>
</dbReference>
<dbReference type="EMBL" id="GL883093">
    <property type="protein sequence ID" value="EGG11103.1"/>
    <property type="molecule type" value="Genomic_DNA"/>
</dbReference>
<evidence type="ECO:0000256" key="15">
    <source>
        <dbReference type="ARBA" id="ARBA00023125"/>
    </source>
</evidence>
<keyword evidence="12 20" id="KW-0239">DNA-directed DNA polymerase</keyword>
<keyword evidence="14 20" id="KW-0411">Iron-sulfur</keyword>
<dbReference type="OrthoDB" id="2414538at2759"/>
<evidence type="ECO:0000256" key="10">
    <source>
        <dbReference type="ARBA" id="ARBA00022771"/>
    </source>
</evidence>
<dbReference type="SMART" id="SM00486">
    <property type="entry name" value="POLBc"/>
    <property type="match status" value="1"/>
</dbReference>
<dbReference type="InParanoid" id="F4R9R5"/>
<comment type="cofactor">
    <cofactor evidence="1 20">
        <name>[4Fe-4S] cluster</name>
        <dbReference type="ChEBI" id="CHEBI:49883"/>
    </cofactor>
</comment>
<keyword evidence="16" id="KW-0234">DNA repair</keyword>
<dbReference type="FunFam" id="3.30.342.10:FF:000018">
    <property type="entry name" value="DNA polymerase"/>
    <property type="match status" value="1"/>
</dbReference>
<dbReference type="CDD" id="cd05534">
    <property type="entry name" value="POLBc_zeta"/>
    <property type="match status" value="1"/>
</dbReference>
<evidence type="ECO:0000259" key="25">
    <source>
        <dbReference type="Pfam" id="PF24055"/>
    </source>
</evidence>
<dbReference type="GO" id="GO:0016035">
    <property type="term" value="C:zeta DNA polymerase complex"/>
    <property type="evidence" value="ECO:0007669"/>
    <property type="project" value="EnsemblFungi"/>
</dbReference>
<dbReference type="GO" id="GO:0042276">
    <property type="term" value="P:error-prone translesion synthesis"/>
    <property type="evidence" value="ECO:0007669"/>
    <property type="project" value="EnsemblFungi"/>
</dbReference>
<evidence type="ECO:0000256" key="20">
    <source>
        <dbReference type="RuleBase" id="RU000442"/>
    </source>
</evidence>
<keyword evidence="4 20" id="KW-0004">4Fe-4S</keyword>
<evidence type="ECO:0000256" key="3">
    <source>
        <dbReference type="ARBA" id="ARBA00005755"/>
    </source>
</evidence>
<dbReference type="InterPro" id="IPR006172">
    <property type="entry name" value="DNA-dir_DNA_pol_B"/>
</dbReference>
<keyword evidence="9" id="KW-0227">DNA damage</keyword>
<organism evidence="28">
    <name type="scientific">Melampsora larici-populina (strain 98AG31 / pathotype 3-4-7)</name>
    <name type="common">Poplar leaf rust fungus</name>
    <dbReference type="NCBI Taxonomy" id="747676"/>
    <lineage>
        <taxon>Eukaryota</taxon>
        <taxon>Fungi</taxon>
        <taxon>Dikarya</taxon>
        <taxon>Basidiomycota</taxon>
        <taxon>Pucciniomycotina</taxon>
        <taxon>Pucciniomycetes</taxon>
        <taxon>Pucciniales</taxon>
        <taxon>Melampsoraceae</taxon>
        <taxon>Melampsora</taxon>
    </lineage>
</organism>
<dbReference type="FunCoup" id="F4R9R5">
    <property type="interactions" value="308"/>
</dbReference>
<keyword evidence="11 20" id="KW-0862">Zinc</keyword>
<dbReference type="Pfam" id="PF24055">
    <property type="entry name" value="POL3_N"/>
    <property type="match status" value="1"/>
</dbReference>
<proteinExistence type="inferred from homology"/>
<keyword evidence="13 20" id="KW-0408">Iron</keyword>
<dbReference type="PANTHER" id="PTHR45812:SF1">
    <property type="entry name" value="DNA POLYMERASE ZETA CATALYTIC SUBUNIT"/>
    <property type="match status" value="1"/>
</dbReference>
<evidence type="ECO:0000256" key="21">
    <source>
        <dbReference type="SAM" id="MobiDB-lite"/>
    </source>
</evidence>
<evidence type="ECO:0000256" key="12">
    <source>
        <dbReference type="ARBA" id="ARBA00022932"/>
    </source>
</evidence>
<evidence type="ECO:0000256" key="4">
    <source>
        <dbReference type="ARBA" id="ARBA00022485"/>
    </source>
</evidence>
<dbReference type="GO" id="GO:0051539">
    <property type="term" value="F:4 iron, 4 sulfur cluster binding"/>
    <property type="evidence" value="ECO:0007669"/>
    <property type="project" value="UniProtKB-KW"/>
</dbReference>
<evidence type="ECO:0000256" key="11">
    <source>
        <dbReference type="ARBA" id="ARBA00022833"/>
    </source>
</evidence>
<evidence type="ECO:0000256" key="18">
    <source>
        <dbReference type="ARBA" id="ARBA00049244"/>
    </source>
</evidence>
<feature type="region of interest" description="Disordered" evidence="21">
    <location>
        <begin position="510"/>
        <end position="550"/>
    </location>
</feature>
<evidence type="ECO:0000256" key="6">
    <source>
        <dbReference type="ARBA" id="ARBA00022695"/>
    </source>
</evidence>
<feature type="domain" description="DNA polymerase delta/zeta catalytic subunit N-terminal" evidence="25">
    <location>
        <begin position="74"/>
        <end position="156"/>
    </location>
</feature>
<feature type="domain" description="C4-type zinc-finger of DNA polymerase delta" evidence="24">
    <location>
        <begin position="1478"/>
        <end position="1536"/>
    </location>
</feature>
<dbReference type="RefSeq" id="XP_007405705.1">
    <property type="nucleotide sequence ID" value="XM_007405643.1"/>
</dbReference>
<keyword evidence="10 20" id="KW-0863">Zinc-finger</keyword>
<dbReference type="InterPro" id="IPR042087">
    <property type="entry name" value="DNA_pol_B_thumb"/>
</dbReference>
<dbReference type="Gene3D" id="3.30.342.10">
    <property type="entry name" value="DNA Polymerase, chain B, domain 1"/>
    <property type="match status" value="1"/>
</dbReference>
<dbReference type="InterPro" id="IPR017964">
    <property type="entry name" value="DNA-dir_DNA_pol_B_CS"/>
</dbReference>
<dbReference type="PRINTS" id="PR00106">
    <property type="entry name" value="DNAPOLB"/>
</dbReference>
<dbReference type="GO" id="GO:0003677">
    <property type="term" value="F:DNA binding"/>
    <property type="evidence" value="ECO:0007669"/>
    <property type="project" value="UniProtKB-KW"/>
</dbReference>
<feature type="domain" description="DNA-directed DNA polymerase family B multifunctional" evidence="22">
    <location>
        <begin position="972"/>
        <end position="1418"/>
    </location>
</feature>
<dbReference type="VEuPathDB" id="FungiDB:MELLADRAFT_33498"/>
<feature type="compositionally biased region" description="Polar residues" evidence="21">
    <location>
        <begin position="536"/>
        <end position="545"/>
    </location>
</feature>
<evidence type="ECO:0000259" key="24">
    <source>
        <dbReference type="Pfam" id="PF14260"/>
    </source>
</evidence>
<protein>
    <recommendedName>
        <fullName evidence="20">DNA polymerase</fullName>
        <ecNumber evidence="20">2.7.7.7</ecNumber>
    </recommendedName>
</protein>
<comment type="similarity">
    <text evidence="3 20">Belongs to the DNA polymerase type-B family.</text>
</comment>
<evidence type="ECO:0000259" key="26">
    <source>
        <dbReference type="Pfam" id="PF24065"/>
    </source>
</evidence>
<dbReference type="GO" id="GO:0003887">
    <property type="term" value="F:DNA-directed DNA polymerase activity"/>
    <property type="evidence" value="ECO:0007669"/>
    <property type="project" value="UniProtKB-KW"/>
</dbReference>
<keyword evidence="8 20" id="KW-0479">Metal-binding</keyword>
<dbReference type="GO" id="GO:0005739">
    <property type="term" value="C:mitochondrion"/>
    <property type="evidence" value="ECO:0007669"/>
    <property type="project" value="EnsemblFungi"/>
</dbReference>
<evidence type="ECO:0000256" key="16">
    <source>
        <dbReference type="ARBA" id="ARBA00023204"/>
    </source>
</evidence>
<dbReference type="GeneID" id="18927301"/>
<keyword evidence="15 20" id="KW-0238">DNA-binding</keyword>
<dbReference type="EC" id="2.7.7.7" evidence="20"/>
<dbReference type="FunFam" id="3.30.420.10:FF:000306">
    <property type="entry name" value="DNA polymerase"/>
    <property type="match status" value="1"/>
</dbReference>